<keyword evidence="1" id="KW-0633">Potassium transport</keyword>
<keyword evidence="1" id="KW-0406">Ion transport</keyword>
<dbReference type="AlphaFoldDB" id="A0A2Y9BIZ3"/>
<dbReference type="PANTHER" id="PTHR43833">
    <property type="entry name" value="POTASSIUM CHANNEL PROTEIN 2-RELATED-RELATED"/>
    <property type="match status" value="1"/>
</dbReference>
<dbReference type="GO" id="GO:0005886">
    <property type="term" value="C:plasma membrane"/>
    <property type="evidence" value="ECO:0007669"/>
    <property type="project" value="InterPro"/>
</dbReference>
<proteinExistence type="predicted"/>
<dbReference type="PROSITE" id="PS51257">
    <property type="entry name" value="PROKAR_LIPOPROTEIN"/>
    <property type="match status" value="1"/>
</dbReference>
<reference evidence="4 5" key="1">
    <citation type="submission" date="2018-05" db="EMBL/GenBank/DDBJ databases">
        <title>The Hungate 1000. A catalogue of reference genomes from the rumen microbiome.</title>
        <authorList>
            <person name="Kelly W."/>
        </authorList>
    </citation>
    <scope>NUCLEOTIDE SEQUENCE [LARGE SCALE GENOMIC DNA]</scope>
    <source>
        <strain evidence="4 5">NLAE-zl-C242</strain>
    </source>
</reference>
<dbReference type="PRINTS" id="PR00335">
    <property type="entry name" value="KUPTAKETRKA"/>
</dbReference>
<dbReference type="PROSITE" id="PS51201">
    <property type="entry name" value="RCK_N"/>
    <property type="match status" value="1"/>
</dbReference>
<accession>A0A2Y9BIZ3</accession>
<dbReference type="SUPFAM" id="SSF51735">
    <property type="entry name" value="NAD(P)-binding Rossmann-fold domains"/>
    <property type="match status" value="1"/>
</dbReference>
<dbReference type="InterPro" id="IPR036291">
    <property type="entry name" value="NAD(P)-bd_dom_sf"/>
</dbReference>
<dbReference type="OrthoDB" id="9775180at2"/>
<keyword evidence="2" id="KW-0630">Potassium</keyword>
<evidence type="ECO:0000256" key="2">
    <source>
        <dbReference type="ARBA" id="ARBA00022958"/>
    </source>
</evidence>
<protein>
    <submittedName>
        <fullName evidence="4">Trk system potassium uptake protein TrkA</fullName>
    </submittedName>
</protein>
<dbReference type="Proteomes" id="UP000245845">
    <property type="component" value="Unassembled WGS sequence"/>
</dbReference>
<sequence>MKKYLFKVHGTYNIIIGCGRLGANLANTLSDEGFDVLIIDRDKDAFRKLSPSFGGLTLNADGTDYDVLQEAGIQQANAVIIVTNNDNTNIMLAQIAREIFKVERVIARLYDPERDCIYREFGIDTICPAILSAKEIDKLLGQAAAHIREEAV</sequence>
<evidence type="ECO:0000313" key="5">
    <source>
        <dbReference type="Proteomes" id="UP000245845"/>
    </source>
</evidence>
<dbReference type="PANTHER" id="PTHR43833:SF8">
    <property type="entry name" value="TRK SYSTEM POTASSIUM UPTAKE PROTEIN TRKA"/>
    <property type="match status" value="1"/>
</dbReference>
<organism evidence="4 5">
    <name type="scientific">Faecalicatena orotica</name>
    <dbReference type="NCBI Taxonomy" id="1544"/>
    <lineage>
        <taxon>Bacteria</taxon>
        <taxon>Bacillati</taxon>
        <taxon>Bacillota</taxon>
        <taxon>Clostridia</taxon>
        <taxon>Lachnospirales</taxon>
        <taxon>Lachnospiraceae</taxon>
        <taxon>Faecalicatena</taxon>
    </lineage>
</organism>
<feature type="domain" description="RCK N-terminal" evidence="3">
    <location>
        <begin position="10"/>
        <end position="130"/>
    </location>
</feature>
<dbReference type="Pfam" id="PF02254">
    <property type="entry name" value="TrkA_N"/>
    <property type="match status" value="1"/>
</dbReference>
<evidence type="ECO:0000256" key="1">
    <source>
        <dbReference type="ARBA" id="ARBA00022538"/>
    </source>
</evidence>
<name>A0A2Y9BIZ3_9FIRM</name>
<dbReference type="InterPro" id="IPR003148">
    <property type="entry name" value="RCK_N"/>
</dbReference>
<evidence type="ECO:0000313" key="4">
    <source>
        <dbReference type="EMBL" id="PWJ28538.1"/>
    </source>
</evidence>
<dbReference type="Gene3D" id="3.40.50.720">
    <property type="entry name" value="NAD(P)-binding Rossmann-like Domain"/>
    <property type="match status" value="1"/>
</dbReference>
<dbReference type="InterPro" id="IPR050721">
    <property type="entry name" value="Trk_Ktr_HKT_K-transport"/>
</dbReference>
<dbReference type="GO" id="GO:0015079">
    <property type="term" value="F:potassium ion transmembrane transporter activity"/>
    <property type="evidence" value="ECO:0007669"/>
    <property type="project" value="InterPro"/>
</dbReference>
<dbReference type="RefSeq" id="WP_109731724.1">
    <property type="nucleotide sequence ID" value="NZ_BAAACK010000003.1"/>
</dbReference>
<dbReference type="EMBL" id="QGDL01000008">
    <property type="protein sequence ID" value="PWJ28538.1"/>
    <property type="molecule type" value="Genomic_DNA"/>
</dbReference>
<keyword evidence="1" id="KW-0813">Transport</keyword>
<dbReference type="InterPro" id="IPR006036">
    <property type="entry name" value="K_uptake_TrkA"/>
</dbReference>
<evidence type="ECO:0000259" key="3">
    <source>
        <dbReference type="PROSITE" id="PS51201"/>
    </source>
</evidence>
<gene>
    <name evidence="4" type="ORF">A8806_10853</name>
</gene>
<keyword evidence="5" id="KW-1185">Reference proteome</keyword>
<comment type="caution">
    <text evidence="4">The sequence shown here is derived from an EMBL/GenBank/DDBJ whole genome shotgun (WGS) entry which is preliminary data.</text>
</comment>